<dbReference type="Gene3D" id="2.130.10.10">
    <property type="entry name" value="YVTN repeat-like/Quinoprotein amine dehydrogenase"/>
    <property type="match status" value="2"/>
</dbReference>
<keyword evidence="12" id="KW-1185">Reference proteome</keyword>
<dbReference type="EMBL" id="OOIP01000001">
    <property type="protein sequence ID" value="SPO34728.1"/>
    <property type="molecule type" value="Genomic_DNA"/>
</dbReference>
<dbReference type="InterPro" id="IPR015943">
    <property type="entry name" value="WD40/YVTN_repeat-like_dom_sf"/>
</dbReference>
<evidence type="ECO:0000259" key="10">
    <source>
        <dbReference type="SMART" id="SM01033"/>
    </source>
</evidence>
<evidence type="ECO:0000256" key="8">
    <source>
        <dbReference type="PROSITE-ProRule" id="PRU00221"/>
    </source>
</evidence>
<evidence type="ECO:0000256" key="4">
    <source>
        <dbReference type="ARBA" id="ARBA00022574"/>
    </source>
</evidence>
<dbReference type="OrthoDB" id="10251154at2759"/>
<evidence type="ECO:0000313" key="11">
    <source>
        <dbReference type="EMBL" id="SPO34728.1"/>
    </source>
</evidence>
<feature type="region of interest" description="Disordered" evidence="9">
    <location>
        <begin position="542"/>
        <end position="665"/>
    </location>
</feature>
<keyword evidence="3" id="KW-0698">rRNA processing</keyword>
<protein>
    <recommendedName>
        <fullName evidence="7">U three protein 7</fullName>
    </recommendedName>
</protein>
<keyword evidence="5" id="KW-0677">Repeat</keyword>
<dbReference type="SMART" id="SM01033">
    <property type="entry name" value="BING4CT"/>
    <property type="match status" value="1"/>
</dbReference>
<dbReference type="InterPro" id="IPR036322">
    <property type="entry name" value="WD40_repeat_dom_sf"/>
</dbReference>
<dbReference type="InterPro" id="IPR012952">
    <property type="entry name" value="BING4_C_dom"/>
</dbReference>
<comment type="function">
    <text evidence="1">Involved in nucleolar processing of pre-18S ribosomal RNA.</text>
</comment>
<dbReference type="FunFam" id="2.130.10.10:FF:000378">
    <property type="entry name" value="U3 small nucleolar RNA-associated protein 7"/>
    <property type="match status" value="1"/>
</dbReference>
<feature type="compositionally biased region" description="Basic residues" evidence="9">
    <location>
        <begin position="589"/>
        <end position="599"/>
    </location>
</feature>
<feature type="repeat" description="WD" evidence="8">
    <location>
        <begin position="321"/>
        <end position="355"/>
    </location>
</feature>
<evidence type="ECO:0000313" key="12">
    <source>
        <dbReference type="Proteomes" id="UP000323386"/>
    </source>
</evidence>
<evidence type="ECO:0000256" key="5">
    <source>
        <dbReference type="ARBA" id="ARBA00022737"/>
    </source>
</evidence>
<feature type="compositionally biased region" description="Polar residues" evidence="9">
    <location>
        <begin position="42"/>
        <end position="54"/>
    </location>
</feature>
<dbReference type="PANTHER" id="PTHR14085:SF3">
    <property type="entry name" value="WD REPEAT-CONTAINING PROTEIN 46"/>
    <property type="match status" value="1"/>
</dbReference>
<evidence type="ECO:0000256" key="3">
    <source>
        <dbReference type="ARBA" id="ARBA00022552"/>
    </source>
</evidence>
<dbReference type="AlphaFoldDB" id="A0A5C3ER92"/>
<evidence type="ECO:0000256" key="1">
    <source>
        <dbReference type="ARBA" id="ARBA00004099"/>
    </source>
</evidence>
<dbReference type="GO" id="GO:0032040">
    <property type="term" value="C:small-subunit processome"/>
    <property type="evidence" value="ECO:0007669"/>
    <property type="project" value="TreeGrafter"/>
</dbReference>
<keyword evidence="6" id="KW-0539">Nucleus</keyword>
<dbReference type="Pfam" id="PF08149">
    <property type="entry name" value="BING4CT"/>
    <property type="match status" value="1"/>
</dbReference>
<dbReference type="SMART" id="SM00320">
    <property type="entry name" value="WD40"/>
    <property type="match status" value="3"/>
</dbReference>
<sequence>MDPGPSNPAGRAGPQKSKKAAGKGKQEAKSLTGHHSQEALDKQSNSIGRSTATPKTLALANPTSLKDAKAPKKFDQIRDKKLRAQMAKQHLSQKRAVESAKLANEYLHASAPGEGAGMIETEGDLERTHRVTQREIKESVGIETARKAFELRLDGGKNGTGLGPYRCDYTRNGRHLLLGGRKGHLAAFDWQSGKMSCEIQVKETVRDVKWLHNSNFFAAAQKKYTFIYDSQGIEIHKMKHHNEVNRMEFLPYHFLLATVGNGGWLKYQDTSVGNLVVQHRTGLGACNTMAQNPLTAVIHLGHSNGTVTLWTPNLSTPAVKLLAHRGPVTGISIDTRNGGREMVTSGLDGSIKVWDSRMLGRGPRREWISRKPATDVQYSQRGLLGVGWGAHVSVYDTNAPLGNAPPGPYITNGFPRSEPLQVRWCPFEDVLGVGHLGGFTSLIVPGAGEPNFDSSEADPFETKNKRREREVHALLDKIQPQMITVDPDVIGSLTSSHDHLSESVTQGAAARLAGARGQIAKAADGTPYARLSRVERLALDNKGGYEGLVPPSSHVAEDDGDEDMAEGADEELDVMKGTGAVKPGADQPRKKKEAKKARGRNSTMKKYLRKQQKNVIDPTKLAIKAKLERRKAEREAEKARQAAGGDGGDDGQPRSALDVFTRKRQ</sequence>
<accession>A0A5C3ER92</accession>
<evidence type="ECO:0000256" key="2">
    <source>
        <dbReference type="ARBA" id="ARBA00004604"/>
    </source>
</evidence>
<feature type="compositionally biased region" description="Acidic residues" evidence="9">
    <location>
        <begin position="558"/>
        <end position="572"/>
    </location>
</feature>
<evidence type="ECO:0000256" key="6">
    <source>
        <dbReference type="ARBA" id="ARBA00023242"/>
    </source>
</evidence>
<evidence type="ECO:0000256" key="7">
    <source>
        <dbReference type="ARBA" id="ARBA00076453"/>
    </source>
</evidence>
<dbReference type="PANTHER" id="PTHR14085">
    <property type="entry name" value="WD-REPEAT PROTEIN BING4"/>
    <property type="match status" value="1"/>
</dbReference>
<dbReference type="GO" id="GO:0030686">
    <property type="term" value="C:90S preribosome"/>
    <property type="evidence" value="ECO:0007669"/>
    <property type="project" value="TreeGrafter"/>
</dbReference>
<name>A0A5C3ER92_9BASI</name>
<dbReference type="InterPro" id="IPR001680">
    <property type="entry name" value="WD40_rpt"/>
</dbReference>
<dbReference type="PROSITE" id="PS50082">
    <property type="entry name" value="WD_REPEATS_2"/>
    <property type="match status" value="1"/>
</dbReference>
<proteinExistence type="predicted"/>
<evidence type="ECO:0000256" key="9">
    <source>
        <dbReference type="SAM" id="MobiDB-lite"/>
    </source>
</evidence>
<dbReference type="Pfam" id="PF00400">
    <property type="entry name" value="WD40"/>
    <property type="match status" value="1"/>
</dbReference>
<feature type="compositionally biased region" description="Basic and acidic residues" evidence="9">
    <location>
        <begin position="630"/>
        <end position="640"/>
    </location>
</feature>
<dbReference type="PROSITE" id="PS50294">
    <property type="entry name" value="WD_REPEATS_REGION"/>
    <property type="match status" value="1"/>
</dbReference>
<dbReference type="GO" id="GO:0000462">
    <property type="term" value="P:maturation of SSU-rRNA from tricistronic rRNA transcript (SSU-rRNA, 5.8S rRNA, LSU-rRNA)"/>
    <property type="evidence" value="ECO:0007669"/>
    <property type="project" value="TreeGrafter"/>
</dbReference>
<gene>
    <name evidence="11" type="ORF">PSFLO_00199</name>
</gene>
<dbReference type="SUPFAM" id="SSF50978">
    <property type="entry name" value="WD40 repeat-like"/>
    <property type="match status" value="1"/>
</dbReference>
<dbReference type="Proteomes" id="UP000323386">
    <property type="component" value="Unassembled WGS sequence"/>
</dbReference>
<organism evidence="11 12">
    <name type="scientific">Pseudozyma flocculosa</name>
    <dbReference type="NCBI Taxonomy" id="84751"/>
    <lineage>
        <taxon>Eukaryota</taxon>
        <taxon>Fungi</taxon>
        <taxon>Dikarya</taxon>
        <taxon>Basidiomycota</taxon>
        <taxon>Ustilaginomycotina</taxon>
        <taxon>Ustilaginomycetes</taxon>
        <taxon>Ustilaginales</taxon>
        <taxon>Ustilaginaceae</taxon>
        <taxon>Pseudozyma</taxon>
    </lineage>
</organism>
<dbReference type="InterPro" id="IPR040315">
    <property type="entry name" value="WDR46/Utp7"/>
</dbReference>
<comment type="subcellular location">
    <subcellularLocation>
        <location evidence="2">Nucleus</location>
        <location evidence="2">Nucleolus</location>
    </subcellularLocation>
</comment>
<feature type="domain" description="BING4 C-terminal" evidence="10">
    <location>
        <begin position="408"/>
        <end position="487"/>
    </location>
</feature>
<feature type="region of interest" description="Disordered" evidence="9">
    <location>
        <begin position="1"/>
        <end position="74"/>
    </location>
</feature>
<keyword evidence="4 8" id="KW-0853">WD repeat</keyword>
<reference evidence="11 12" key="1">
    <citation type="submission" date="2018-03" db="EMBL/GenBank/DDBJ databases">
        <authorList>
            <person name="Guldener U."/>
        </authorList>
    </citation>
    <scope>NUCLEOTIDE SEQUENCE [LARGE SCALE GENOMIC DNA]</scope>
    <source>
        <strain evidence="11 12">DAOM196992</strain>
    </source>
</reference>